<keyword evidence="1" id="KW-0175">Coiled coil</keyword>
<dbReference type="Proteomes" id="UP000430843">
    <property type="component" value="Unassembled WGS sequence"/>
</dbReference>
<reference evidence="2 3" key="1">
    <citation type="submission" date="2019-09" db="EMBL/GenBank/DDBJ databases">
        <title>Taxonomic organization of the family Brucellaceae based on a phylogenomic approach.</title>
        <authorList>
            <person name="Leclercq S."/>
            <person name="Cloeckaert A."/>
            <person name="Zygmunt M.S."/>
        </authorList>
    </citation>
    <scope>NUCLEOTIDE SEQUENCE [LARGE SCALE GENOMIC DNA]</scope>
    <source>
        <strain evidence="2 3">LMG 18957</strain>
    </source>
</reference>
<keyword evidence="3" id="KW-1185">Reference proteome</keyword>
<evidence type="ECO:0008006" key="4">
    <source>
        <dbReference type="Google" id="ProtNLM"/>
    </source>
</evidence>
<name>A0A833CNJ4_9HYPH</name>
<gene>
    <name evidence="2" type="ORF">F9K91_07945</name>
</gene>
<dbReference type="AlphaFoldDB" id="A0A833CNJ4"/>
<feature type="coiled-coil region" evidence="1">
    <location>
        <begin position="149"/>
        <end position="218"/>
    </location>
</feature>
<dbReference type="RefSeq" id="WP_151677594.1">
    <property type="nucleotide sequence ID" value="NZ_WBWA01000005.1"/>
</dbReference>
<protein>
    <recommendedName>
        <fullName evidence="4">DUF3102 domain-containing protein</fullName>
    </recommendedName>
</protein>
<proteinExistence type="predicted"/>
<dbReference type="EMBL" id="WBWA01000005">
    <property type="protein sequence ID" value="KAB2666054.1"/>
    <property type="molecule type" value="Genomic_DNA"/>
</dbReference>
<comment type="caution">
    <text evidence="2">The sequence shown here is derived from an EMBL/GenBank/DDBJ whole genome shotgun (WGS) entry which is preliminary data.</text>
</comment>
<organism evidence="2 3">
    <name type="scientific">Brucella tritici</name>
    <dbReference type="NCBI Taxonomy" id="94626"/>
    <lineage>
        <taxon>Bacteria</taxon>
        <taxon>Pseudomonadati</taxon>
        <taxon>Pseudomonadota</taxon>
        <taxon>Alphaproteobacteria</taxon>
        <taxon>Hyphomicrobiales</taxon>
        <taxon>Brucellaceae</taxon>
        <taxon>Brucella/Ochrobactrum group</taxon>
        <taxon>Brucella</taxon>
    </lineage>
</organism>
<evidence type="ECO:0000313" key="3">
    <source>
        <dbReference type="Proteomes" id="UP000430843"/>
    </source>
</evidence>
<evidence type="ECO:0000313" key="2">
    <source>
        <dbReference type="EMBL" id="KAB2666054.1"/>
    </source>
</evidence>
<accession>A0A833CNJ4</accession>
<evidence type="ECO:0000256" key="1">
    <source>
        <dbReference type="SAM" id="Coils"/>
    </source>
</evidence>
<sequence length="360" mass="40354">MNAMPQQTDLEDFTGTSVDLFSYAALSREDEMKVRGRVDRIRIRAEDALQAWCDIGHELKCLREEVPHGGFLSLVDQEFGWGKTQVNEFIQIYDHWAPKVRNSVPLEAPLSRQVAIEVARKSTPPEVQSAVEEMLVDGQKVTAADVKRLKAEAKAADELAEARAKLESLQKLSEDKDFENAGEIHKLQIQIEALEKGRDLARKDANTAESKASAVEKEMDERISIAVSEAAQKIEAGFKDEIRRLQLENAELRKPKPVAIVEGHTAEIVPFARDLTDEEKAEIDAEHDEYQDADFIETASDKDRAISVFGAIRNIATVKASPVAVYQHIASHSRVTVDEYMSMVDYSLALLTTIKDYHHD</sequence>